<feature type="region of interest" description="Disordered" evidence="5">
    <location>
        <begin position="283"/>
        <end position="345"/>
    </location>
</feature>
<proteinExistence type="predicted"/>
<evidence type="ECO:0000313" key="7">
    <source>
        <dbReference type="EMBL" id="KAJ1917672.1"/>
    </source>
</evidence>
<sequence length="372" mass="40710">MGTKRKLSSSQTPTSPTAIDTPKRIKHAASKADSGSSTPIKKSKKKEQEKKQNYKSSEFIDSDDDKDIVETTTTTATRNIDKAATEEKRAKKEKKSKDKKKSKGNVIDVPGTPGDSSKSSKKDKKDKKEKKKKSQSSSKGLENGIQALVSSASKHTGSGFVETTSQVLITLSPAHANDPWAGIHDTLNSMILCYVAQLEGVVLCYNEVTMSNDLGLMLFDSPYSQFKVQAKFLLWKPQVGMKMKGQITIQSPDHIGLLLFNTFNASIPSSLIQKSAYEWKKAADDEDQDKVPKVPDAEDVDQDEEEKDGMDVEEDVLSADKESKPTATGGSLGEWVKKNDGSPIDNENGWLEFSVVEVLRANEVLSITGCLA</sequence>
<gene>
    <name evidence="7" type="ORF">H4219_003084</name>
</gene>
<dbReference type="InterPro" id="IPR036898">
    <property type="entry name" value="RNA_pol_Rpb7-like_N_sf"/>
</dbReference>
<dbReference type="PANTHER" id="PTHR12709">
    <property type="entry name" value="DNA-DIRECTED RNA POLYMERASE II, III"/>
    <property type="match status" value="1"/>
</dbReference>
<comment type="subcellular location">
    <subcellularLocation>
        <location evidence="1">Nucleus</location>
    </subcellularLocation>
</comment>
<dbReference type="GO" id="GO:0006362">
    <property type="term" value="P:transcription elongation by RNA polymerase I"/>
    <property type="evidence" value="ECO:0007669"/>
    <property type="project" value="TreeGrafter"/>
</dbReference>
<dbReference type="PANTHER" id="PTHR12709:SF5">
    <property type="entry name" value="DNA-DIRECTED RNA POLYMERASE I SUBUNIT RPA43"/>
    <property type="match status" value="1"/>
</dbReference>
<feature type="compositionally biased region" description="Basic residues" evidence="5">
    <location>
        <begin position="119"/>
        <end position="134"/>
    </location>
</feature>
<dbReference type="Gene3D" id="2.40.50.1060">
    <property type="match status" value="1"/>
</dbReference>
<dbReference type="Proteomes" id="UP001150538">
    <property type="component" value="Unassembled WGS sequence"/>
</dbReference>
<feature type="compositionally biased region" description="Acidic residues" evidence="5">
    <location>
        <begin position="297"/>
        <end position="317"/>
    </location>
</feature>
<keyword evidence="8" id="KW-1185">Reference proteome</keyword>
<protein>
    <recommendedName>
        <fullName evidence="6">RPA43 OB domain-containing protein</fullName>
    </recommendedName>
</protein>
<keyword evidence="4" id="KW-0539">Nucleus</keyword>
<dbReference type="GO" id="GO:0005736">
    <property type="term" value="C:RNA polymerase I complex"/>
    <property type="evidence" value="ECO:0007669"/>
    <property type="project" value="TreeGrafter"/>
</dbReference>
<evidence type="ECO:0000256" key="2">
    <source>
        <dbReference type="ARBA" id="ARBA00022478"/>
    </source>
</evidence>
<comment type="caution">
    <text evidence="7">The sequence shown here is derived from an EMBL/GenBank/DDBJ whole genome shotgun (WGS) entry which is preliminary data.</text>
</comment>
<feature type="compositionally biased region" description="Basic residues" evidence="5">
    <location>
        <begin position="91"/>
        <end position="103"/>
    </location>
</feature>
<dbReference type="GO" id="GO:0006352">
    <property type="term" value="P:DNA-templated transcription initiation"/>
    <property type="evidence" value="ECO:0007669"/>
    <property type="project" value="InterPro"/>
</dbReference>
<accession>A0A9W8DPS3</accession>
<name>A0A9W8DPS3_9FUNG</name>
<dbReference type="AlphaFoldDB" id="A0A9W8DPS3"/>
<evidence type="ECO:0000256" key="4">
    <source>
        <dbReference type="ARBA" id="ARBA00023242"/>
    </source>
</evidence>
<feature type="compositionally biased region" description="Basic and acidic residues" evidence="5">
    <location>
        <begin position="79"/>
        <end position="90"/>
    </location>
</feature>
<feature type="compositionally biased region" description="Basic and acidic residues" evidence="5">
    <location>
        <begin position="283"/>
        <end position="296"/>
    </location>
</feature>
<dbReference type="Gene3D" id="3.30.1490.120">
    <property type="entry name" value="RNA polymerase Rpb7-like, N-terminal domain"/>
    <property type="match status" value="1"/>
</dbReference>
<dbReference type="OrthoDB" id="10250504at2759"/>
<evidence type="ECO:0000256" key="1">
    <source>
        <dbReference type="ARBA" id="ARBA00004123"/>
    </source>
</evidence>
<dbReference type="Pfam" id="PF17875">
    <property type="entry name" value="RPA43_OB"/>
    <property type="match status" value="1"/>
</dbReference>
<feature type="domain" description="RPA43 OB" evidence="6">
    <location>
        <begin position="237"/>
        <end position="371"/>
    </location>
</feature>
<keyword evidence="2" id="KW-0240">DNA-directed RNA polymerase</keyword>
<keyword evidence="3" id="KW-0804">Transcription</keyword>
<evidence type="ECO:0000256" key="3">
    <source>
        <dbReference type="ARBA" id="ARBA00023163"/>
    </source>
</evidence>
<evidence type="ECO:0000256" key="5">
    <source>
        <dbReference type="SAM" id="MobiDB-lite"/>
    </source>
</evidence>
<evidence type="ECO:0000313" key="8">
    <source>
        <dbReference type="Proteomes" id="UP001150538"/>
    </source>
</evidence>
<organism evidence="7 8">
    <name type="scientific">Mycoemilia scoparia</name>
    <dbReference type="NCBI Taxonomy" id="417184"/>
    <lineage>
        <taxon>Eukaryota</taxon>
        <taxon>Fungi</taxon>
        <taxon>Fungi incertae sedis</taxon>
        <taxon>Zoopagomycota</taxon>
        <taxon>Kickxellomycotina</taxon>
        <taxon>Kickxellomycetes</taxon>
        <taxon>Kickxellales</taxon>
        <taxon>Kickxellaceae</taxon>
        <taxon>Mycoemilia</taxon>
    </lineage>
</organism>
<dbReference type="InterPro" id="IPR041178">
    <property type="entry name" value="RPA43_OB"/>
</dbReference>
<feature type="region of interest" description="Disordered" evidence="5">
    <location>
        <begin position="1"/>
        <end position="143"/>
    </location>
</feature>
<reference evidence="7" key="1">
    <citation type="submission" date="2022-07" db="EMBL/GenBank/DDBJ databases">
        <title>Phylogenomic reconstructions and comparative analyses of Kickxellomycotina fungi.</title>
        <authorList>
            <person name="Reynolds N.K."/>
            <person name="Stajich J.E."/>
            <person name="Barry K."/>
            <person name="Grigoriev I.V."/>
            <person name="Crous P."/>
            <person name="Smith M.E."/>
        </authorList>
    </citation>
    <scope>NUCLEOTIDE SEQUENCE</scope>
    <source>
        <strain evidence="7">NBRC 100468</strain>
    </source>
</reference>
<feature type="compositionally biased region" description="Polar residues" evidence="5">
    <location>
        <begin position="8"/>
        <end position="18"/>
    </location>
</feature>
<dbReference type="EMBL" id="JANBPU010000065">
    <property type="protein sequence ID" value="KAJ1917672.1"/>
    <property type="molecule type" value="Genomic_DNA"/>
</dbReference>
<evidence type="ECO:0000259" key="6">
    <source>
        <dbReference type="Pfam" id="PF17875"/>
    </source>
</evidence>
<dbReference type="InterPro" id="IPR045113">
    <property type="entry name" value="Rpb7-like"/>
</dbReference>